<evidence type="ECO:0000259" key="4">
    <source>
        <dbReference type="PROSITE" id="PS50303"/>
    </source>
</evidence>
<dbReference type="Pfam" id="PF00806">
    <property type="entry name" value="PUF"/>
    <property type="match status" value="6"/>
</dbReference>
<feature type="repeat" description="Pumilio" evidence="2">
    <location>
        <begin position="235"/>
        <end position="271"/>
    </location>
</feature>
<dbReference type="GO" id="GO:1900153">
    <property type="term" value="P:positive regulation of nuclear-transcribed mRNA catabolic process, deadenylation-dependent decay"/>
    <property type="evidence" value="ECO:0007669"/>
    <property type="project" value="EnsemblFungi"/>
</dbReference>
<proteinExistence type="predicted"/>
<dbReference type="Gene3D" id="1.25.10.10">
    <property type="entry name" value="Leucine-rich Repeat Variant"/>
    <property type="match status" value="1"/>
</dbReference>
<dbReference type="GO" id="GO:0003729">
    <property type="term" value="F:mRNA binding"/>
    <property type="evidence" value="ECO:0000318"/>
    <property type="project" value="GO_Central"/>
</dbReference>
<dbReference type="RefSeq" id="NP_984040.2">
    <property type="nucleotide sequence ID" value="NM_209393.2"/>
</dbReference>
<dbReference type="CDD" id="cd07920">
    <property type="entry name" value="Pumilio"/>
    <property type="match status" value="1"/>
</dbReference>
<dbReference type="HOGENOM" id="CLU_017863_0_0_1"/>
<dbReference type="GO" id="GO:1903450">
    <property type="term" value="P:regulation of G1 to G0 transition"/>
    <property type="evidence" value="ECO:0007669"/>
    <property type="project" value="EnsemblFungi"/>
</dbReference>
<dbReference type="GO" id="GO:0030674">
    <property type="term" value="F:protein-macromolecule adaptor activity"/>
    <property type="evidence" value="ECO:0007669"/>
    <property type="project" value="EnsemblFungi"/>
</dbReference>
<dbReference type="InterPro" id="IPR033133">
    <property type="entry name" value="PUM-HD"/>
</dbReference>
<dbReference type="EMBL" id="AE016817">
    <property type="protein sequence ID" value="AAS51864.2"/>
    <property type="molecule type" value="Genomic_DNA"/>
</dbReference>
<dbReference type="OrthoDB" id="668540at2759"/>
<dbReference type="STRING" id="284811.Q75AI3"/>
<dbReference type="GO" id="GO:0005737">
    <property type="term" value="C:cytoplasm"/>
    <property type="evidence" value="ECO:0000318"/>
    <property type="project" value="GO_Central"/>
</dbReference>
<dbReference type="PROSITE" id="PS50302">
    <property type="entry name" value="PUM"/>
    <property type="match status" value="5"/>
</dbReference>
<sequence length="807" mass="89340">MPYTHQPQLSINSIQSLVEPVTPPLGQMNNKQNHQRTNSLDLSGFNQFMASNSPINLPTLSPMSGGMLSSVAKPRISSLPLITEFDTASVESSATLIAGETPYGAALPALRSVSGSTVASNAGAASAGAAATARSSSSVSSATSASTGAQGCNPDLGSLPIEELDYLQLATDQYGCRFLQRKLENPAESNQVRDLMYSQIKPYLLDLILDPFGNYLIQKLCEYLTLDQKTSMIQDIYTHVFEISINQYGTRSLQKIIDTTETEQHIDMIVSGFSQQFTSINQVVTLINDLNGNHVIQKCIFKFQPTKFDFIIDAIVEKDNIIKISTHKHGCCVLQKLLSVCTLQQIFKISVKIIQYLPGLINDQFGNYIIQFLFDIKELDFYLLGEIFSKLSHELCQLSCLKFSSNVVEKFIKKLFQIVHDSLTNPSASASPPIKVVSNGSHSYQHQADDVVNVAMGILLTITDIFTANLNVLIRDNFGNYALQTLLDVKNYTHLLEIPGNNYIHSSPRLTKFSHEFTLKVGNLIVLTKELLPSIKTTSYAKKIKLKVKAYAELTGVSFTDLSPKKGQQNAPNGIASGSSAANGGCSHRKQHARHYSLPANSFRHQRSNSTISLSGGYHGQQGHPQQQVNMMRLPQKLNFNMSQLSQQQHLSQQAVFNQLQTQQQHVQLVSPSHQAMNMPSTYQQQPQMPPQPEYLSMNFTNATPAYASGETQTTSFADPFTYEQQQKQQWHQHRQQQLQQQHSSVSHMRHNLSDAGLFSHQAASSSASNLMAMNSGAASPTPQQPMYLTNAAAMEYDMHLGNGFYR</sequence>
<dbReference type="InParanoid" id="Q75AI3"/>
<dbReference type="FunCoup" id="Q75AI3">
    <property type="interactions" value="92"/>
</dbReference>
<name>Q75AI3_EREGS</name>
<evidence type="ECO:0000313" key="5">
    <source>
        <dbReference type="EMBL" id="AAS51864.2"/>
    </source>
</evidence>
<dbReference type="GO" id="GO:0045947">
    <property type="term" value="P:negative regulation of translational initiation"/>
    <property type="evidence" value="ECO:0007669"/>
    <property type="project" value="EnsemblFungi"/>
</dbReference>
<feature type="compositionally biased region" description="Low complexity" evidence="3">
    <location>
        <begin position="570"/>
        <end position="586"/>
    </location>
</feature>
<reference evidence="6" key="2">
    <citation type="journal article" date="2013" name="G3 (Bethesda)">
        <title>Genomes of Ashbya fungi isolated from insects reveal four mating-type loci, numerous translocations, lack of transposons, and distinct gene duplications.</title>
        <authorList>
            <person name="Dietrich F.S."/>
            <person name="Voegeli S."/>
            <person name="Kuo S."/>
            <person name="Philippsen P."/>
        </authorList>
    </citation>
    <scope>GENOME REANNOTATION</scope>
    <source>
        <strain evidence="6">ATCC 10895 / CBS 109.51 / FGSC 9923 / NRRL Y-1056</strain>
    </source>
</reference>
<feature type="region of interest" description="Disordered" evidence="3">
    <location>
        <begin position="562"/>
        <end position="589"/>
    </location>
</feature>
<dbReference type="InterPro" id="IPR033712">
    <property type="entry name" value="Pumilio_RNA-bd"/>
</dbReference>
<dbReference type="OMA" id="PPLGQMN"/>
<dbReference type="KEGG" id="ago:AGOS_ADL056W"/>
<dbReference type="GO" id="GO:0010608">
    <property type="term" value="P:post-transcriptional regulation of gene expression"/>
    <property type="evidence" value="ECO:0000318"/>
    <property type="project" value="GO_Central"/>
</dbReference>
<reference evidence="5 6" key="1">
    <citation type="journal article" date="2004" name="Science">
        <title>The Ashbya gossypii genome as a tool for mapping the ancient Saccharomyces cerevisiae genome.</title>
        <authorList>
            <person name="Dietrich F.S."/>
            <person name="Voegeli S."/>
            <person name="Brachat S."/>
            <person name="Lerch A."/>
            <person name="Gates K."/>
            <person name="Steiner S."/>
            <person name="Mohr C."/>
            <person name="Pohlmann R."/>
            <person name="Luedi P."/>
            <person name="Choi S."/>
            <person name="Wing R.A."/>
            <person name="Flavier A."/>
            <person name="Gaffney T.D."/>
            <person name="Philippsen P."/>
        </authorList>
    </citation>
    <scope>NUCLEOTIDE SEQUENCE [LARGE SCALE GENOMIC DNA]</scope>
    <source>
        <strain evidence="6">ATCC 10895 / CBS 109.51 / FGSC 9923 / NRRL Y-1056</strain>
    </source>
</reference>
<dbReference type="Proteomes" id="UP000000591">
    <property type="component" value="Chromosome IV"/>
</dbReference>
<dbReference type="PROSITE" id="PS50303">
    <property type="entry name" value="PUM_HD"/>
    <property type="match status" value="1"/>
</dbReference>
<dbReference type="GO" id="GO:0008298">
    <property type="term" value="P:intracellular mRNA localization"/>
    <property type="evidence" value="ECO:0007669"/>
    <property type="project" value="EnsemblFungi"/>
</dbReference>
<dbReference type="SMART" id="SM00025">
    <property type="entry name" value="Pumilio"/>
    <property type="match status" value="8"/>
</dbReference>
<organism evidence="5 6">
    <name type="scientific">Eremothecium gossypii (strain ATCC 10895 / CBS 109.51 / FGSC 9923 / NRRL Y-1056)</name>
    <name type="common">Yeast</name>
    <name type="synonym">Ashbya gossypii</name>
    <dbReference type="NCBI Taxonomy" id="284811"/>
    <lineage>
        <taxon>Eukaryota</taxon>
        <taxon>Fungi</taxon>
        <taxon>Dikarya</taxon>
        <taxon>Ascomycota</taxon>
        <taxon>Saccharomycotina</taxon>
        <taxon>Saccharomycetes</taxon>
        <taxon>Saccharomycetales</taxon>
        <taxon>Saccharomycetaceae</taxon>
        <taxon>Eremothecium</taxon>
    </lineage>
</organism>
<dbReference type="eggNOG" id="KOG2049">
    <property type="taxonomic scope" value="Eukaryota"/>
</dbReference>
<evidence type="ECO:0000256" key="1">
    <source>
        <dbReference type="ARBA" id="ARBA00022737"/>
    </source>
</evidence>
<protein>
    <submittedName>
        <fullName evidence="5">ADL056Wp</fullName>
    </submittedName>
</protein>
<gene>
    <name evidence="5" type="ORF">AGOS_ADL056W</name>
</gene>
<feature type="region of interest" description="Disordered" evidence="3">
    <location>
        <begin position="723"/>
        <end position="744"/>
    </location>
</feature>
<dbReference type="PANTHER" id="PTHR12537">
    <property type="entry name" value="RNA BINDING PROTEIN PUMILIO-RELATED"/>
    <property type="match status" value="1"/>
</dbReference>
<dbReference type="AlphaFoldDB" id="Q75AI3"/>
<feature type="repeat" description="Pumilio" evidence="2">
    <location>
        <begin position="276"/>
        <end position="313"/>
    </location>
</feature>
<dbReference type="InterPro" id="IPR011989">
    <property type="entry name" value="ARM-like"/>
</dbReference>
<feature type="repeat" description="Pumilio" evidence="2">
    <location>
        <begin position="160"/>
        <end position="198"/>
    </location>
</feature>
<dbReference type="SUPFAM" id="SSF48371">
    <property type="entry name" value="ARM repeat"/>
    <property type="match status" value="1"/>
</dbReference>
<evidence type="ECO:0000256" key="2">
    <source>
        <dbReference type="PROSITE-ProRule" id="PRU00317"/>
    </source>
</evidence>
<dbReference type="InterPro" id="IPR016024">
    <property type="entry name" value="ARM-type_fold"/>
</dbReference>
<dbReference type="InterPro" id="IPR001313">
    <property type="entry name" value="Pumilio_RNA-bd_rpt"/>
</dbReference>
<evidence type="ECO:0000256" key="3">
    <source>
        <dbReference type="SAM" id="MobiDB-lite"/>
    </source>
</evidence>
<keyword evidence="6" id="KW-1185">Reference proteome</keyword>
<dbReference type="GeneID" id="4620182"/>
<evidence type="ECO:0000313" key="6">
    <source>
        <dbReference type="Proteomes" id="UP000000591"/>
    </source>
</evidence>
<feature type="repeat" description="Pumilio" evidence="2">
    <location>
        <begin position="199"/>
        <end position="234"/>
    </location>
</feature>
<accession>Q75AI3</accession>
<feature type="domain" description="PUM-HD" evidence="4">
    <location>
        <begin position="134"/>
        <end position="552"/>
    </location>
</feature>
<dbReference type="PANTHER" id="PTHR12537:SF80">
    <property type="entry name" value="SUPPRESSOR PROTEIN MPT5"/>
    <property type="match status" value="1"/>
</dbReference>
<feature type="compositionally biased region" description="Low complexity" evidence="3">
    <location>
        <begin position="725"/>
        <end position="743"/>
    </location>
</feature>
<keyword evidence="1" id="KW-0677">Repeat</keyword>
<feature type="repeat" description="Pumilio" evidence="2">
    <location>
        <begin position="314"/>
        <end position="355"/>
    </location>
</feature>